<evidence type="ECO:0000313" key="2">
    <source>
        <dbReference type="EMBL" id="DAD80920.1"/>
    </source>
</evidence>
<name>A0A8S5MFF1_9VIRU</name>
<dbReference type="EMBL" id="BK014891">
    <property type="protein sequence ID" value="DAD80920.1"/>
    <property type="molecule type" value="Genomic_DNA"/>
</dbReference>
<reference evidence="2" key="1">
    <citation type="journal article" date="2021" name="Proc. Natl. Acad. Sci. U.S.A.">
        <title>A Catalog of Tens of Thousands of Viruses from Human Metagenomes Reveals Hidden Associations with Chronic Diseases.</title>
        <authorList>
            <person name="Tisza M.J."/>
            <person name="Buck C.B."/>
        </authorList>
    </citation>
    <scope>NUCLEOTIDE SEQUENCE</scope>
    <source>
        <strain evidence="2">CtK6s94</strain>
    </source>
</reference>
<keyword evidence="1" id="KW-0175">Coiled coil</keyword>
<organism evidence="2">
    <name type="scientific">virus sp. ctK6s94</name>
    <dbReference type="NCBI Taxonomy" id="2826798"/>
    <lineage>
        <taxon>Viruses</taxon>
    </lineage>
</organism>
<accession>A0A8S5MFF1</accession>
<sequence>MNIQSSVLNAIGSVENVALKAKALSELNIKEANRQAKEEIQKKREKAKSLIGDEKEEKRIQNLNKRQSEIENAQASRDMIGNTMTELQKIRLQREKMFEEMNEEFARGEMYGK</sequence>
<feature type="coiled-coil region" evidence="1">
    <location>
        <begin position="22"/>
        <end position="73"/>
    </location>
</feature>
<proteinExistence type="predicted"/>
<evidence type="ECO:0000256" key="1">
    <source>
        <dbReference type="SAM" id="Coils"/>
    </source>
</evidence>
<protein>
    <submittedName>
        <fullName evidence="2">Uncharacterized protein</fullName>
    </submittedName>
</protein>